<feature type="compositionally biased region" description="Basic and acidic residues" evidence="1">
    <location>
        <begin position="423"/>
        <end position="433"/>
    </location>
</feature>
<protein>
    <recommendedName>
        <fullName evidence="4">cAMP-independent regulatory protein pac2</fullName>
    </recommendedName>
</protein>
<dbReference type="PANTHER" id="PTHR28027">
    <property type="entry name" value="TRANSCRIPTIONAL REGULATOR MIT1"/>
    <property type="match status" value="1"/>
</dbReference>
<feature type="region of interest" description="Disordered" evidence="1">
    <location>
        <begin position="254"/>
        <end position="434"/>
    </location>
</feature>
<accession>A0AAI8YYC1</accession>
<evidence type="ECO:0000256" key="1">
    <source>
        <dbReference type="SAM" id="MobiDB-lite"/>
    </source>
</evidence>
<feature type="compositionally biased region" description="Low complexity" evidence="1">
    <location>
        <begin position="370"/>
        <end position="386"/>
    </location>
</feature>
<feature type="compositionally biased region" description="Low complexity" evidence="1">
    <location>
        <begin position="334"/>
        <end position="347"/>
    </location>
</feature>
<dbReference type="EMBL" id="CAVMBE010000022">
    <property type="protein sequence ID" value="CAK4003393.1"/>
    <property type="molecule type" value="Genomic_DNA"/>
</dbReference>
<dbReference type="Pfam" id="PF09729">
    <property type="entry name" value="Gti1_Pac2"/>
    <property type="match status" value="2"/>
</dbReference>
<reference evidence="2" key="1">
    <citation type="submission" date="2023-11" db="EMBL/GenBank/DDBJ databases">
        <authorList>
            <person name="Alioto T."/>
            <person name="Alioto T."/>
            <person name="Gomez Garrido J."/>
        </authorList>
    </citation>
    <scope>NUCLEOTIDE SEQUENCE</scope>
</reference>
<dbReference type="InterPro" id="IPR018608">
    <property type="entry name" value="Gti1/Pac2"/>
</dbReference>
<feature type="compositionally biased region" description="Low complexity" evidence="1">
    <location>
        <begin position="399"/>
        <end position="418"/>
    </location>
</feature>
<feature type="compositionally biased region" description="Pro residues" evidence="1">
    <location>
        <begin position="314"/>
        <end position="324"/>
    </location>
</feature>
<dbReference type="AlphaFoldDB" id="A0AAI8YYC1"/>
<gene>
    <name evidence="2" type="ORF">LECACI_7A004232</name>
</gene>
<comment type="caution">
    <text evidence="2">The sequence shown here is derived from an EMBL/GenBank/DDBJ whole genome shotgun (WGS) entry which is preliminary data.</text>
</comment>
<evidence type="ECO:0000313" key="2">
    <source>
        <dbReference type="EMBL" id="CAK4003393.1"/>
    </source>
</evidence>
<dbReference type="PANTHER" id="PTHR28027:SF1">
    <property type="entry name" value="CAMP INDEPENDENT REGULATORY PROTEIN (AFU_ORTHOLOGUE AFUA_3G09640)"/>
    <property type="match status" value="1"/>
</dbReference>
<proteinExistence type="predicted"/>
<name>A0AAI8YYC1_9PEZI</name>
<evidence type="ECO:0000313" key="3">
    <source>
        <dbReference type="Proteomes" id="UP001296104"/>
    </source>
</evidence>
<feature type="region of interest" description="Disordered" evidence="1">
    <location>
        <begin position="81"/>
        <end position="117"/>
    </location>
</feature>
<dbReference type="Proteomes" id="UP001296104">
    <property type="component" value="Unassembled WGS sequence"/>
</dbReference>
<sequence length="449" mass="49051">METYNGHVRTPADAIILFEACRIGLLPRVQRRLSEKERQSIKSGSVFVWDEREAGMRRWTDGKSWSASRVSGSFLTYREMEGKRGGSSFDKTSSRDGMQAEQGDSDGGPDGYRYKPDGLMKQSFSITTNSGQHLHLISYYSRSSQQAVNLMQPSQDPQLRHIRPEKGMYPDSTVHEQSNIPAVTRGPMGSPGYAHAPNQPYRGGHPYYYHPYPPHPSGAPPSPMHTPPPHHAYAPYYQHHAPYPGHAMHYPPPPTSYGAPPPPPTAFDRPPPPMSNNGIPPPPPPAQYSQPPQPGYQGSYPPPPPTYHGGYPYAPAPGPYPATHPPQYEQRPTSSEQQQPPAQPESHAAQKDERTDSQQPPQERSPARESPQATSGAAPPASSGQTIPSISAMLNGSEAGAAPSPRRSSRSPGGTPRGVSDIPNHKLGFEASRDITTLRSLDKTTFKGY</sequence>
<evidence type="ECO:0008006" key="4">
    <source>
        <dbReference type="Google" id="ProtNLM"/>
    </source>
</evidence>
<organism evidence="2 3">
    <name type="scientific">Lecanosticta acicola</name>
    <dbReference type="NCBI Taxonomy" id="111012"/>
    <lineage>
        <taxon>Eukaryota</taxon>
        <taxon>Fungi</taxon>
        <taxon>Dikarya</taxon>
        <taxon>Ascomycota</taxon>
        <taxon>Pezizomycotina</taxon>
        <taxon>Dothideomycetes</taxon>
        <taxon>Dothideomycetidae</taxon>
        <taxon>Mycosphaerellales</taxon>
        <taxon>Mycosphaerellaceae</taxon>
        <taxon>Lecanosticta</taxon>
    </lineage>
</organism>
<keyword evidence="3" id="KW-1185">Reference proteome</keyword>
<feature type="compositionally biased region" description="Pro residues" evidence="1">
    <location>
        <begin position="254"/>
        <end position="306"/>
    </location>
</feature>
<dbReference type="GO" id="GO:0003677">
    <property type="term" value="F:DNA binding"/>
    <property type="evidence" value="ECO:0007669"/>
    <property type="project" value="TreeGrafter"/>
</dbReference>